<dbReference type="AlphaFoldDB" id="A0A087US99"/>
<dbReference type="InterPro" id="IPR005817">
    <property type="entry name" value="Wnt"/>
</dbReference>
<evidence type="ECO:0000256" key="2">
    <source>
        <dbReference type="ARBA" id="ARBA00005683"/>
    </source>
</evidence>
<dbReference type="STRING" id="407821.A0A087US99"/>
<dbReference type="PANTHER" id="PTHR12027:SF102">
    <property type="entry name" value="PROTEIN WNT"/>
    <property type="match status" value="1"/>
</dbReference>
<keyword evidence="8" id="KW-0449">Lipoprotein</keyword>
<dbReference type="GO" id="GO:0007517">
    <property type="term" value="P:muscle organ development"/>
    <property type="evidence" value="ECO:0007669"/>
    <property type="project" value="UniProtKB-ARBA"/>
</dbReference>
<sequence length="96" mass="10884">MPANGKLSMYQKNDLIFVAKSPDYCLRDDRVGSLGTHGRLCNITSQGTDSCDSMCCGRGYRAFTLEKLDRCQCKYYWCCYVKCKTCRTLINAHACN</sequence>
<dbReference type="GO" id="GO:0030182">
    <property type="term" value="P:neuron differentiation"/>
    <property type="evidence" value="ECO:0007669"/>
    <property type="project" value="TreeGrafter"/>
</dbReference>
<keyword evidence="3 9" id="KW-0217">Developmental protein</keyword>
<accession>A0A087US99</accession>
<keyword evidence="7" id="KW-1015">Disulfide bond</keyword>
<comment type="subcellular location">
    <subcellularLocation>
        <location evidence="1 9">Secreted</location>
        <location evidence="1 9">Extracellular space</location>
        <location evidence="1 9">Extracellular matrix</location>
    </subcellularLocation>
</comment>
<dbReference type="EMBL" id="KK121329">
    <property type="protein sequence ID" value="KFM80238.1"/>
    <property type="molecule type" value="Genomic_DNA"/>
</dbReference>
<dbReference type="GO" id="GO:0045165">
    <property type="term" value="P:cell fate commitment"/>
    <property type="evidence" value="ECO:0007669"/>
    <property type="project" value="TreeGrafter"/>
</dbReference>
<evidence type="ECO:0000256" key="8">
    <source>
        <dbReference type="ARBA" id="ARBA00023288"/>
    </source>
</evidence>
<comment type="similarity">
    <text evidence="2 9">Belongs to the Wnt family.</text>
</comment>
<dbReference type="OrthoDB" id="5945655at2759"/>
<dbReference type="OMA" id="VCTITEW"/>
<feature type="non-terminal residue" evidence="10">
    <location>
        <position position="96"/>
    </location>
</feature>
<dbReference type="Pfam" id="PF00110">
    <property type="entry name" value="wnt"/>
    <property type="match status" value="1"/>
</dbReference>
<name>A0A087US99_STEMI</name>
<keyword evidence="6 9" id="KW-0879">Wnt signaling pathway</keyword>
<gene>
    <name evidence="10" type="ORF">X975_03084</name>
</gene>
<keyword evidence="11" id="KW-1185">Reference proteome</keyword>
<dbReference type="PANTHER" id="PTHR12027">
    <property type="entry name" value="WNT RELATED"/>
    <property type="match status" value="1"/>
</dbReference>
<evidence type="ECO:0000256" key="9">
    <source>
        <dbReference type="RuleBase" id="RU003500"/>
    </source>
</evidence>
<dbReference type="InterPro" id="IPR043158">
    <property type="entry name" value="Wnt_C"/>
</dbReference>
<dbReference type="SMART" id="SM00097">
    <property type="entry name" value="WNT1"/>
    <property type="match status" value="1"/>
</dbReference>
<evidence type="ECO:0000313" key="11">
    <source>
        <dbReference type="Proteomes" id="UP000054359"/>
    </source>
</evidence>
<keyword evidence="5" id="KW-0272">Extracellular matrix</keyword>
<dbReference type="GO" id="GO:0005615">
    <property type="term" value="C:extracellular space"/>
    <property type="evidence" value="ECO:0007669"/>
    <property type="project" value="TreeGrafter"/>
</dbReference>
<evidence type="ECO:0000256" key="4">
    <source>
        <dbReference type="ARBA" id="ARBA00022525"/>
    </source>
</evidence>
<evidence type="ECO:0000313" key="10">
    <source>
        <dbReference type="EMBL" id="KFM80238.1"/>
    </source>
</evidence>
<evidence type="ECO:0000256" key="3">
    <source>
        <dbReference type="ARBA" id="ARBA00022473"/>
    </source>
</evidence>
<reference evidence="10 11" key="1">
    <citation type="submission" date="2013-11" db="EMBL/GenBank/DDBJ databases">
        <title>Genome sequencing of Stegodyphus mimosarum.</title>
        <authorList>
            <person name="Bechsgaard J."/>
        </authorList>
    </citation>
    <scope>NUCLEOTIDE SEQUENCE [LARGE SCALE GENOMIC DNA]</scope>
</reference>
<keyword evidence="4" id="KW-0964">Secreted</keyword>
<organism evidence="10 11">
    <name type="scientific">Stegodyphus mimosarum</name>
    <name type="common">African social velvet spider</name>
    <dbReference type="NCBI Taxonomy" id="407821"/>
    <lineage>
        <taxon>Eukaryota</taxon>
        <taxon>Metazoa</taxon>
        <taxon>Ecdysozoa</taxon>
        <taxon>Arthropoda</taxon>
        <taxon>Chelicerata</taxon>
        <taxon>Arachnida</taxon>
        <taxon>Araneae</taxon>
        <taxon>Araneomorphae</taxon>
        <taxon>Entelegynae</taxon>
        <taxon>Eresoidea</taxon>
        <taxon>Eresidae</taxon>
        <taxon>Stegodyphus</taxon>
    </lineage>
</organism>
<evidence type="ECO:0000256" key="5">
    <source>
        <dbReference type="ARBA" id="ARBA00022530"/>
    </source>
</evidence>
<comment type="function">
    <text evidence="9">Ligand for members of the frizzled family of seven transmembrane receptors.</text>
</comment>
<dbReference type="GO" id="GO:0060070">
    <property type="term" value="P:canonical Wnt signaling pathway"/>
    <property type="evidence" value="ECO:0007669"/>
    <property type="project" value="TreeGrafter"/>
</dbReference>
<dbReference type="Proteomes" id="UP000054359">
    <property type="component" value="Unassembled WGS sequence"/>
</dbReference>
<dbReference type="GO" id="GO:0005125">
    <property type="term" value="F:cytokine activity"/>
    <property type="evidence" value="ECO:0007669"/>
    <property type="project" value="TreeGrafter"/>
</dbReference>
<dbReference type="GO" id="GO:0000902">
    <property type="term" value="P:cell morphogenesis"/>
    <property type="evidence" value="ECO:0007669"/>
    <property type="project" value="UniProtKB-ARBA"/>
</dbReference>
<dbReference type="Gene3D" id="3.30.2460.20">
    <property type="match status" value="1"/>
</dbReference>
<protein>
    <recommendedName>
        <fullName evidence="9">Protein Wnt</fullName>
    </recommendedName>
</protein>
<dbReference type="GO" id="GO:0005109">
    <property type="term" value="F:frizzled binding"/>
    <property type="evidence" value="ECO:0007669"/>
    <property type="project" value="TreeGrafter"/>
</dbReference>
<dbReference type="FunFam" id="3.30.2460.20:FF:000001">
    <property type="entry name" value="Wnt homolog"/>
    <property type="match status" value="1"/>
</dbReference>
<evidence type="ECO:0000256" key="6">
    <source>
        <dbReference type="ARBA" id="ARBA00022687"/>
    </source>
</evidence>
<evidence type="ECO:0000256" key="1">
    <source>
        <dbReference type="ARBA" id="ARBA00004498"/>
    </source>
</evidence>
<proteinExistence type="inferred from homology"/>
<evidence type="ECO:0000256" key="7">
    <source>
        <dbReference type="ARBA" id="ARBA00023157"/>
    </source>
</evidence>